<dbReference type="STRING" id="503106.A0A218YYJ9"/>
<dbReference type="PANTHER" id="PTHR12110">
    <property type="entry name" value="HYDROXYPYRUVATE ISOMERASE"/>
    <property type="match status" value="1"/>
</dbReference>
<dbReference type="Pfam" id="PF01261">
    <property type="entry name" value="AP_endonuc_2"/>
    <property type="match status" value="1"/>
</dbReference>
<dbReference type="Gene3D" id="3.30.540.10">
    <property type="entry name" value="Fructose-1,6-Bisphosphatase, subunit A, domain 1"/>
    <property type="match status" value="1"/>
</dbReference>
<dbReference type="InterPro" id="IPR013022">
    <property type="entry name" value="Xyl_isomerase-like_TIM-brl"/>
</dbReference>
<keyword evidence="3 4" id="KW-0460">Magnesium</keyword>
<dbReference type="AlphaFoldDB" id="A0A218YYJ9"/>
<dbReference type="OrthoDB" id="10254945at2759"/>
<protein>
    <recommendedName>
        <fullName evidence="5">Xylose isomerase-like TIM barrel domain-containing protein</fullName>
    </recommendedName>
</protein>
<dbReference type="InterPro" id="IPR036237">
    <property type="entry name" value="Xyl_isomerase-like_sf"/>
</dbReference>
<keyword evidence="7" id="KW-1185">Reference proteome</keyword>
<gene>
    <name evidence="6" type="ORF">B2J93_8637</name>
</gene>
<dbReference type="GO" id="GO:0046872">
    <property type="term" value="F:metal ion binding"/>
    <property type="evidence" value="ECO:0007669"/>
    <property type="project" value="UniProtKB-KW"/>
</dbReference>
<feature type="binding site" evidence="4">
    <location>
        <position position="111"/>
    </location>
    <ligand>
        <name>Mg(2+)</name>
        <dbReference type="ChEBI" id="CHEBI:18420"/>
        <label>1</label>
        <note>catalytic</note>
    </ligand>
</feature>
<sequence>MASTPALSDAALQEIYAFALDLGRRAGQILLDGVEKRCGAESGRGDGRVEEKMNAVDIVTQTDLDVEAFVKGEILGRYPEHKFIGEETYSAGASKDYLVDSSPTWIVDPLDGTVNYTHLFPMFCVSIAFCLNGTPTIGVIYQPMLDTTYSALGGHGAWQDDAHPAKKRRALPYVNSPKQVLGKEAPKGCIFSCEWGKDRRDVEGGNMRRKIGSFMNMAAELGGRGGKGGMVHGVRSLGRDVAAGICILREAGGLITSANPPPHPATDPVGEVRLGSRLYLAVRPAGGGEGETGREAQERVVREVQVEGWCGSIDPEIDLVSASQYPVWILIFTLNLQTRTLASATSRAKKTALPAQHQTCPTNQPSAACPWAYALPFLPRAWAHALQPKLAAAAAAHIPGLEIFFEDLLYLAAALPGGATPSNQLLAAQQIAAHCRALHLHVIAIGPFNNCEGLLAPAARAAKLRELDRWFDIADALGTDIIQIPCTFLTEGVTGDLAAVSRDLREIADRGARRKQPVRFAYENLCWGTFNDTWAKAWDVVRAVDRANFGLCLDTFNIAGREFADPCAPDGKLPNAEAAFEESMARMARTIDPAKIFYIQVVDAERLREPMSESHPFHVEGQRPRMSWSRNCRLFLCEPERGGYLPVLAVLRAICNGRESGGLGYRGWISMELFNRSLLEEREGVPREHAERAMRSWGRICEAMGWEGAVVSQNVAVEREGGPAERVEVSARL</sequence>
<feature type="binding site" evidence="4">
    <location>
        <position position="240"/>
    </location>
    <ligand>
        <name>Mg(2+)</name>
        <dbReference type="ChEBI" id="CHEBI:18420"/>
        <label>1</label>
        <note>catalytic</note>
    </ligand>
</feature>
<organism evidence="6 7">
    <name type="scientific">Diplocarpon coronariae</name>
    <dbReference type="NCBI Taxonomy" id="2795749"/>
    <lineage>
        <taxon>Eukaryota</taxon>
        <taxon>Fungi</taxon>
        <taxon>Dikarya</taxon>
        <taxon>Ascomycota</taxon>
        <taxon>Pezizomycotina</taxon>
        <taxon>Leotiomycetes</taxon>
        <taxon>Helotiales</taxon>
        <taxon>Drepanopezizaceae</taxon>
        <taxon>Diplocarpon</taxon>
    </lineage>
</organism>
<dbReference type="InParanoid" id="A0A218YYJ9"/>
<dbReference type="FunFam" id="3.30.540.10:FF:000004">
    <property type="entry name" value="Inositol-1-monophosphatase"/>
    <property type="match status" value="1"/>
</dbReference>
<dbReference type="Proteomes" id="UP000242519">
    <property type="component" value="Unassembled WGS sequence"/>
</dbReference>
<evidence type="ECO:0000256" key="2">
    <source>
        <dbReference type="ARBA" id="ARBA00022723"/>
    </source>
</evidence>
<evidence type="ECO:0000313" key="7">
    <source>
        <dbReference type="Proteomes" id="UP000242519"/>
    </source>
</evidence>
<evidence type="ECO:0000259" key="5">
    <source>
        <dbReference type="Pfam" id="PF01261"/>
    </source>
</evidence>
<dbReference type="InterPro" id="IPR050312">
    <property type="entry name" value="IolE/XylAMocC-like"/>
</dbReference>
<dbReference type="EMBL" id="MZNU01000336">
    <property type="protein sequence ID" value="OWP00066.1"/>
    <property type="molecule type" value="Genomic_DNA"/>
</dbReference>
<dbReference type="SUPFAM" id="SSF51658">
    <property type="entry name" value="Xylose isomerase-like"/>
    <property type="match status" value="1"/>
</dbReference>
<keyword evidence="2 4" id="KW-0479">Metal-binding</keyword>
<dbReference type="CDD" id="cd01639">
    <property type="entry name" value="IMPase"/>
    <property type="match status" value="1"/>
</dbReference>
<feature type="binding site" evidence="4">
    <location>
        <position position="86"/>
    </location>
    <ligand>
        <name>Mg(2+)</name>
        <dbReference type="ChEBI" id="CHEBI:18420"/>
        <label>1</label>
        <note>catalytic</note>
    </ligand>
</feature>
<name>A0A218YYJ9_9HELO</name>
<reference evidence="6 7" key="1">
    <citation type="submission" date="2017-04" db="EMBL/GenBank/DDBJ databases">
        <title>Draft genome sequence of Marssonina coronaria NL1: causal agent of apple blotch.</title>
        <authorList>
            <person name="Cheng Q."/>
        </authorList>
    </citation>
    <scope>NUCLEOTIDE SEQUENCE [LARGE SCALE GENOMIC DNA]</scope>
    <source>
        <strain evidence="6 7">NL1</strain>
    </source>
</reference>
<evidence type="ECO:0000256" key="1">
    <source>
        <dbReference type="ARBA" id="ARBA00009759"/>
    </source>
</evidence>
<feature type="domain" description="Xylose isomerase-like TIM barrel" evidence="5">
    <location>
        <begin position="391"/>
        <end position="690"/>
    </location>
</feature>
<feature type="binding site" evidence="4">
    <location>
        <position position="108"/>
    </location>
    <ligand>
        <name>Mg(2+)</name>
        <dbReference type="ChEBI" id="CHEBI:18420"/>
        <label>1</label>
        <note>catalytic</note>
    </ligand>
</feature>
<dbReference type="InterPro" id="IPR020583">
    <property type="entry name" value="Inositol_monoP_metal-BS"/>
</dbReference>
<proteinExistence type="inferred from homology"/>
<accession>A0A218YYJ9</accession>
<dbReference type="GO" id="GO:0008934">
    <property type="term" value="F:inositol monophosphate 1-phosphatase activity"/>
    <property type="evidence" value="ECO:0007669"/>
    <property type="project" value="InterPro"/>
</dbReference>
<dbReference type="PRINTS" id="PR00377">
    <property type="entry name" value="IMPHPHTASES"/>
</dbReference>
<evidence type="ECO:0000313" key="6">
    <source>
        <dbReference type="EMBL" id="OWP00066.1"/>
    </source>
</evidence>
<dbReference type="Pfam" id="PF00459">
    <property type="entry name" value="Inositol_P"/>
    <property type="match status" value="1"/>
</dbReference>
<evidence type="ECO:0000256" key="3">
    <source>
        <dbReference type="ARBA" id="ARBA00022842"/>
    </source>
</evidence>
<comment type="similarity">
    <text evidence="1">Belongs to the inositol monophosphatase superfamily.</text>
</comment>
<dbReference type="InterPro" id="IPR000760">
    <property type="entry name" value="Inositol_monophosphatase-like"/>
</dbReference>
<feature type="binding site" evidence="4">
    <location>
        <position position="110"/>
    </location>
    <ligand>
        <name>Mg(2+)</name>
        <dbReference type="ChEBI" id="CHEBI:18420"/>
        <label>1</label>
        <note>catalytic</note>
    </ligand>
</feature>
<dbReference type="Gene3D" id="3.20.20.150">
    <property type="entry name" value="Divalent-metal-dependent TIM barrel enzymes"/>
    <property type="match status" value="1"/>
</dbReference>
<dbReference type="PANTHER" id="PTHR12110:SF57">
    <property type="entry name" value="DIOXYGENASE, PUTATIVE-RELATED"/>
    <property type="match status" value="1"/>
</dbReference>
<dbReference type="PROSITE" id="PS00629">
    <property type="entry name" value="IMP_1"/>
    <property type="match status" value="1"/>
</dbReference>
<dbReference type="SUPFAM" id="SSF56655">
    <property type="entry name" value="Carbohydrate phosphatase"/>
    <property type="match status" value="1"/>
</dbReference>
<comment type="cofactor">
    <cofactor evidence="4">
        <name>Mg(2+)</name>
        <dbReference type="ChEBI" id="CHEBI:18420"/>
    </cofactor>
</comment>
<evidence type="ECO:0000256" key="4">
    <source>
        <dbReference type="PIRSR" id="PIRSR600760-2"/>
    </source>
</evidence>
<dbReference type="InterPro" id="IPR033942">
    <property type="entry name" value="IMPase"/>
</dbReference>
<comment type="caution">
    <text evidence="6">The sequence shown here is derived from an EMBL/GenBank/DDBJ whole genome shotgun (WGS) entry which is preliminary data.</text>
</comment>